<protein>
    <recommendedName>
        <fullName evidence="3">DUF3575 domain-containing protein</fullName>
    </recommendedName>
</protein>
<evidence type="ECO:0008006" key="3">
    <source>
        <dbReference type="Google" id="ProtNLM"/>
    </source>
</evidence>
<proteinExistence type="predicted"/>
<organism evidence="1 2">
    <name type="scientific">Algoriphagus locisalis</name>
    <dbReference type="NCBI Taxonomy" id="305507"/>
    <lineage>
        <taxon>Bacteria</taxon>
        <taxon>Pseudomonadati</taxon>
        <taxon>Bacteroidota</taxon>
        <taxon>Cytophagia</taxon>
        <taxon>Cytophagales</taxon>
        <taxon>Cyclobacteriaceae</taxon>
        <taxon>Algoriphagus</taxon>
    </lineage>
</organism>
<sequence length="222" mass="26000">MKERFWLSILISLFFGILPFRNYAQQSLELDQTLLLKTSPLALLDPETIVIQGGIEYFFSPKFSIQTELGVNGGIFKIPSGRGKNEDFNLWRSKNELKFHTNNHYWGLELFFVNKEFIRTDDYFFSSNTKIWYNKAHIDFQVLGSGLKFGKQKFISQNLLLDTFIGIGFRSRNRKITMLELSPIQEKEEEYFLSSDRYRFNGRDYIPHISVGIKVGLLPQKN</sequence>
<evidence type="ECO:0000313" key="1">
    <source>
        <dbReference type="EMBL" id="SFU04760.1"/>
    </source>
</evidence>
<dbReference type="RefSeq" id="WP_091696012.1">
    <property type="nucleotide sequence ID" value="NZ_FPBF01000005.1"/>
</dbReference>
<gene>
    <name evidence="1" type="ORF">SAMN04489724_3602</name>
</gene>
<dbReference type="EMBL" id="FPBF01000005">
    <property type="protein sequence ID" value="SFU04760.1"/>
    <property type="molecule type" value="Genomic_DNA"/>
</dbReference>
<accession>A0A1I7CZA5</accession>
<dbReference type="Proteomes" id="UP000199673">
    <property type="component" value="Unassembled WGS sequence"/>
</dbReference>
<dbReference type="STRING" id="305507.SAMN04489724_3602"/>
<dbReference type="AlphaFoldDB" id="A0A1I7CZA5"/>
<dbReference type="OrthoDB" id="824264at2"/>
<keyword evidence="2" id="KW-1185">Reference proteome</keyword>
<name>A0A1I7CZA5_9BACT</name>
<evidence type="ECO:0000313" key="2">
    <source>
        <dbReference type="Proteomes" id="UP000199673"/>
    </source>
</evidence>
<reference evidence="2" key="1">
    <citation type="submission" date="2016-10" db="EMBL/GenBank/DDBJ databases">
        <authorList>
            <person name="Varghese N."/>
            <person name="Submissions S."/>
        </authorList>
    </citation>
    <scope>NUCLEOTIDE SEQUENCE [LARGE SCALE GENOMIC DNA]</scope>
    <source>
        <strain evidence="2">DSM 23445</strain>
    </source>
</reference>